<gene>
    <name evidence="1" type="ORF">B296_00021419</name>
</gene>
<dbReference type="Proteomes" id="UP000287651">
    <property type="component" value="Unassembled WGS sequence"/>
</dbReference>
<protein>
    <submittedName>
        <fullName evidence="1">Uncharacterized protein</fullName>
    </submittedName>
</protein>
<accession>A0A426XMG8</accession>
<evidence type="ECO:0000313" key="2">
    <source>
        <dbReference type="Proteomes" id="UP000287651"/>
    </source>
</evidence>
<name>A0A426XMG8_ENSVE</name>
<organism evidence="1 2">
    <name type="scientific">Ensete ventricosum</name>
    <name type="common">Abyssinian banana</name>
    <name type="synonym">Musa ensete</name>
    <dbReference type="NCBI Taxonomy" id="4639"/>
    <lineage>
        <taxon>Eukaryota</taxon>
        <taxon>Viridiplantae</taxon>
        <taxon>Streptophyta</taxon>
        <taxon>Embryophyta</taxon>
        <taxon>Tracheophyta</taxon>
        <taxon>Spermatophyta</taxon>
        <taxon>Magnoliopsida</taxon>
        <taxon>Liliopsida</taxon>
        <taxon>Zingiberales</taxon>
        <taxon>Musaceae</taxon>
        <taxon>Ensete</taxon>
    </lineage>
</organism>
<reference evidence="1 2" key="1">
    <citation type="journal article" date="2014" name="Agronomy (Basel)">
        <title>A Draft Genome Sequence for Ensete ventricosum, the Drought-Tolerant Tree Against Hunger.</title>
        <authorList>
            <person name="Harrison J."/>
            <person name="Moore K.A."/>
            <person name="Paszkiewicz K."/>
            <person name="Jones T."/>
            <person name="Grant M."/>
            <person name="Ambacheew D."/>
            <person name="Muzemil S."/>
            <person name="Studholme D.J."/>
        </authorList>
    </citation>
    <scope>NUCLEOTIDE SEQUENCE [LARGE SCALE GENOMIC DNA]</scope>
</reference>
<evidence type="ECO:0000313" key="1">
    <source>
        <dbReference type="EMBL" id="RRT40630.1"/>
    </source>
</evidence>
<comment type="caution">
    <text evidence="1">The sequence shown here is derived from an EMBL/GenBank/DDBJ whole genome shotgun (WGS) entry which is preliminary data.</text>
</comment>
<dbReference type="EMBL" id="AMZH03019229">
    <property type="protein sequence ID" value="RRT40630.1"/>
    <property type="molecule type" value="Genomic_DNA"/>
</dbReference>
<sequence>MAASGPPVSAAVATSLRRRAFGSLRVIATLSHRKQILFGKTIETSASSLPHLSRISPLLVLYSRISDGSLLLLLLLRSRPDGTCGWHPQGSDPLQQALLRRSALQGRRPSLPLFSSLLFYLSLPIYVMRTGTDLRCP</sequence>
<dbReference type="AlphaFoldDB" id="A0A426XMG8"/>
<proteinExistence type="predicted"/>